<dbReference type="PATRIC" id="fig|230089.6.peg.2117"/>
<name>A0A0F7LNY3_9GAMM</name>
<evidence type="ECO:0000313" key="2">
    <source>
        <dbReference type="Proteomes" id="UP000034866"/>
    </source>
</evidence>
<dbReference type="EMBL" id="CP011104">
    <property type="protein sequence ID" value="AKH63546.1"/>
    <property type="molecule type" value="Genomic_DNA"/>
</dbReference>
<gene>
    <name evidence="1" type="ORF">VY86_09565</name>
</gene>
<dbReference type="Proteomes" id="UP000034866">
    <property type="component" value="Chromosome"/>
</dbReference>
<reference evidence="2" key="2">
    <citation type="submission" date="2015-03" db="EMBL/GenBank/DDBJ databases">
        <title>Genome sequence of Azospirillum thiophilum strain DSM 21654T.</title>
        <authorList>
            <person name="Kwak Y."/>
            <person name="Shin J.-H."/>
        </authorList>
    </citation>
    <scope>NUCLEOTIDE SEQUENCE [LARGE SCALE GENOMIC DNA]</scope>
    <source>
        <strain evidence="2">DSM 15199</strain>
    </source>
</reference>
<reference evidence="1 2" key="1">
    <citation type="journal article" date="2015" name="J. Biotechnol.">
        <title>Complete genome sequence of Photorhabdus temperata subsp. thracensis 39-8(T), an entomopathogenic bacterium for the improved commercial bioinsecticide.</title>
        <authorList>
            <person name="Kwak Y."/>
            <person name="Shin J.H."/>
        </authorList>
    </citation>
    <scope>NUCLEOTIDE SEQUENCE [LARGE SCALE GENOMIC DNA]</scope>
    <source>
        <strain evidence="1 2">DSM 15199</strain>
    </source>
</reference>
<sequence>MSIPFLQQPLDVLLDTLSSELHQQWRVFNRELKQGQLKHLEYDRDTQKLHWRRPKADNRKPQEQTFYSQLPFCDIADVLRFVNKQCHFLSALKPLQPRLTVSVMRLRHCRSSRIIRLILTSCTVLSMGRNSVLSIRP</sequence>
<evidence type="ECO:0008006" key="3">
    <source>
        <dbReference type="Google" id="ProtNLM"/>
    </source>
</evidence>
<evidence type="ECO:0000313" key="1">
    <source>
        <dbReference type="EMBL" id="AKH63546.1"/>
    </source>
</evidence>
<proteinExistence type="predicted"/>
<accession>A0A0F7LNY3</accession>
<dbReference type="AlphaFoldDB" id="A0A0F7LNY3"/>
<dbReference type="STRING" id="230089.VY86_09565"/>
<dbReference type="KEGG" id="ptt:VY86_09565"/>
<organism evidence="1 2">
    <name type="scientific">Photorhabdus thracensis</name>
    <dbReference type="NCBI Taxonomy" id="230089"/>
    <lineage>
        <taxon>Bacteria</taxon>
        <taxon>Pseudomonadati</taxon>
        <taxon>Pseudomonadota</taxon>
        <taxon>Gammaproteobacteria</taxon>
        <taxon>Enterobacterales</taxon>
        <taxon>Morganellaceae</taxon>
        <taxon>Photorhabdus</taxon>
    </lineage>
</organism>
<protein>
    <recommendedName>
        <fullName evidence="3">Tn3 transposase DDE domain-containing protein</fullName>
    </recommendedName>
</protein>
<keyword evidence="2" id="KW-1185">Reference proteome</keyword>